<feature type="compositionally biased region" description="Basic and acidic residues" evidence="1">
    <location>
        <begin position="9"/>
        <end position="20"/>
    </location>
</feature>
<evidence type="ECO:0000313" key="2">
    <source>
        <dbReference type="EMBL" id="MYM59186.1"/>
    </source>
</evidence>
<protein>
    <submittedName>
        <fullName evidence="2">Uncharacterized protein</fullName>
    </submittedName>
</protein>
<dbReference type="AlphaFoldDB" id="A0A6L8LVL4"/>
<evidence type="ECO:0000256" key="1">
    <source>
        <dbReference type="SAM" id="MobiDB-lite"/>
    </source>
</evidence>
<name>A0A6L8LVL4_9VIBR</name>
<dbReference type="RefSeq" id="WP_160928716.1">
    <property type="nucleotide sequence ID" value="NZ_WWEU01000002.1"/>
</dbReference>
<sequence length="84" mass="9698">MTENQNENIAKDDLNAEKGRYTPRPTDQFEAPQFDFVSLNAQLNQNFEQLSTQLETMHKDLAQALSDNMTFFTEKMGQESNHNV</sequence>
<organism evidence="2 3">
    <name type="scientific">Vibrio tetraodonis subsp. pristinus</name>
    <dbReference type="NCBI Taxonomy" id="2695891"/>
    <lineage>
        <taxon>Bacteria</taxon>
        <taxon>Pseudomonadati</taxon>
        <taxon>Pseudomonadota</taxon>
        <taxon>Gammaproteobacteria</taxon>
        <taxon>Vibrionales</taxon>
        <taxon>Vibrionaceae</taxon>
        <taxon>Vibrio</taxon>
    </lineage>
</organism>
<accession>A0A6L8LVL4</accession>
<gene>
    <name evidence="2" type="ORF">GTG28_08120</name>
</gene>
<evidence type="ECO:0000313" key="3">
    <source>
        <dbReference type="Proteomes" id="UP000478571"/>
    </source>
</evidence>
<proteinExistence type="predicted"/>
<comment type="caution">
    <text evidence="2">The sequence shown here is derived from an EMBL/GenBank/DDBJ whole genome shotgun (WGS) entry which is preliminary data.</text>
</comment>
<reference evidence="2 3" key="1">
    <citation type="submission" date="2020-01" db="EMBL/GenBank/DDBJ databases">
        <title>Draft Genome Sequence of Vibrio sp. strain OCN044, Isolated from a Healthy Coral at Palmyra Atoll.</title>
        <authorList>
            <person name="Videau P."/>
            <person name="Loughran R."/>
            <person name="Esquivel A."/>
            <person name="Deadmond M."/>
            <person name="Paddock B.E."/>
            <person name="Saw J.H."/>
            <person name="Ushijima B."/>
        </authorList>
    </citation>
    <scope>NUCLEOTIDE SEQUENCE [LARGE SCALE GENOMIC DNA]</scope>
    <source>
        <strain evidence="2 3">OCN044</strain>
    </source>
</reference>
<dbReference type="Proteomes" id="UP000478571">
    <property type="component" value="Unassembled WGS sequence"/>
</dbReference>
<keyword evidence="3" id="KW-1185">Reference proteome</keyword>
<feature type="region of interest" description="Disordered" evidence="1">
    <location>
        <begin position="1"/>
        <end position="28"/>
    </location>
</feature>
<dbReference type="EMBL" id="WWEU01000002">
    <property type="protein sequence ID" value="MYM59186.1"/>
    <property type="molecule type" value="Genomic_DNA"/>
</dbReference>